<evidence type="ECO:0000256" key="3">
    <source>
        <dbReference type="ARBA" id="ARBA00023163"/>
    </source>
</evidence>
<evidence type="ECO:0000256" key="4">
    <source>
        <dbReference type="PROSITE-ProRule" id="PRU00335"/>
    </source>
</evidence>
<dbReference type="Gene3D" id="1.10.10.60">
    <property type="entry name" value="Homeodomain-like"/>
    <property type="match status" value="1"/>
</dbReference>
<dbReference type="InterPro" id="IPR036271">
    <property type="entry name" value="Tet_transcr_reg_TetR-rel_C_sf"/>
</dbReference>
<feature type="domain" description="HTH tetR-type" evidence="5">
    <location>
        <begin position="9"/>
        <end position="69"/>
    </location>
</feature>
<proteinExistence type="predicted"/>
<dbReference type="InterPro" id="IPR001647">
    <property type="entry name" value="HTH_TetR"/>
</dbReference>
<dbReference type="PROSITE" id="PS50977">
    <property type="entry name" value="HTH_TETR_2"/>
    <property type="match status" value="1"/>
</dbReference>
<sequence>MGRPTKENTLTQQDVIAAALVCLDQAGEAALGVNRVARALGIQPPAIYKHFNGKAGLQRAVALAIWRQYLADCQHQMAGISDPATLLRTGAKATRNFAHTYPARYAVMMHYQLRPTDPEEAEIIQASLRWFQASLRLYNLGEDALIDVMRLVNAAIYGFITREQSDLMTLNRSPDASYDVMLEALLVAIAHIQQRD</sequence>
<evidence type="ECO:0000313" key="6">
    <source>
        <dbReference type="EMBL" id="WNZ24826.1"/>
    </source>
</evidence>
<reference evidence="6" key="1">
    <citation type="submission" date="2020-05" db="EMBL/GenBank/DDBJ databases">
        <authorList>
            <person name="Zhu T."/>
            <person name="Keshari N."/>
            <person name="Lu X."/>
        </authorList>
    </citation>
    <scope>NUCLEOTIDE SEQUENCE</scope>
    <source>
        <strain evidence="6">NK1-12</strain>
    </source>
</reference>
<dbReference type="Gene3D" id="1.10.357.10">
    <property type="entry name" value="Tetracycline Repressor, domain 2"/>
    <property type="match status" value="1"/>
</dbReference>
<feature type="DNA-binding region" description="H-T-H motif" evidence="4">
    <location>
        <begin position="32"/>
        <end position="51"/>
    </location>
</feature>
<organism evidence="6">
    <name type="scientific">Leptolyngbya sp. NK1-12</name>
    <dbReference type="NCBI Taxonomy" id="2547451"/>
    <lineage>
        <taxon>Bacteria</taxon>
        <taxon>Bacillati</taxon>
        <taxon>Cyanobacteriota</taxon>
        <taxon>Cyanophyceae</taxon>
        <taxon>Leptolyngbyales</taxon>
        <taxon>Leptolyngbyaceae</taxon>
        <taxon>Leptolyngbya group</taxon>
        <taxon>Leptolyngbya</taxon>
    </lineage>
</organism>
<keyword evidence="1" id="KW-0805">Transcription regulation</keyword>
<evidence type="ECO:0000256" key="2">
    <source>
        <dbReference type="ARBA" id="ARBA00023125"/>
    </source>
</evidence>
<dbReference type="Pfam" id="PF00440">
    <property type="entry name" value="TetR_N"/>
    <property type="match status" value="1"/>
</dbReference>
<dbReference type="SUPFAM" id="SSF46689">
    <property type="entry name" value="Homeodomain-like"/>
    <property type="match status" value="1"/>
</dbReference>
<dbReference type="Pfam" id="PF13305">
    <property type="entry name" value="TetR_C_33"/>
    <property type="match status" value="1"/>
</dbReference>
<dbReference type="AlphaFoldDB" id="A0AA97AJE5"/>
<name>A0AA97AJE5_9CYAN</name>
<keyword evidence="3" id="KW-0804">Transcription</keyword>
<dbReference type="GO" id="GO:0003700">
    <property type="term" value="F:DNA-binding transcription factor activity"/>
    <property type="evidence" value="ECO:0007669"/>
    <property type="project" value="TreeGrafter"/>
</dbReference>
<gene>
    <name evidence="6" type="ORF">HJG54_19560</name>
</gene>
<dbReference type="GO" id="GO:0000976">
    <property type="term" value="F:transcription cis-regulatory region binding"/>
    <property type="evidence" value="ECO:0007669"/>
    <property type="project" value="TreeGrafter"/>
</dbReference>
<dbReference type="RefSeq" id="WP_316430808.1">
    <property type="nucleotide sequence ID" value="NZ_CP053586.1"/>
</dbReference>
<keyword evidence="2 4" id="KW-0238">DNA-binding</keyword>
<dbReference type="PANTHER" id="PTHR30055">
    <property type="entry name" value="HTH-TYPE TRANSCRIPTIONAL REGULATOR RUTR"/>
    <property type="match status" value="1"/>
</dbReference>
<dbReference type="SUPFAM" id="SSF48498">
    <property type="entry name" value="Tetracyclin repressor-like, C-terminal domain"/>
    <property type="match status" value="1"/>
</dbReference>
<dbReference type="EMBL" id="CP053586">
    <property type="protein sequence ID" value="WNZ24826.1"/>
    <property type="molecule type" value="Genomic_DNA"/>
</dbReference>
<evidence type="ECO:0000256" key="1">
    <source>
        <dbReference type="ARBA" id="ARBA00023015"/>
    </source>
</evidence>
<accession>A0AA97AJE5</accession>
<evidence type="ECO:0000259" key="5">
    <source>
        <dbReference type="PROSITE" id="PS50977"/>
    </source>
</evidence>
<protein>
    <submittedName>
        <fullName evidence="6">TetR/AcrR family transcriptional regulator</fullName>
    </submittedName>
</protein>
<dbReference type="PANTHER" id="PTHR30055:SF234">
    <property type="entry name" value="HTH-TYPE TRANSCRIPTIONAL REGULATOR BETI"/>
    <property type="match status" value="1"/>
</dbReference>
<dbReference type="InterPro" id="IPR025996">
    <property type="entry name" value="MT1864/Rv1816-like_C"/>
</dbReference>
<dbReference type="InterPro" id="IPR050109">
    <property type="entry name" value="HTH-type_TetR-like_transc_reg"/>
</dbReference>
<dbReference type="InterPro" id="IPR009057">
    <property type="entry name" value="Homeodomain-like_sf"/>
</dbReference>